<dbReference type="PANTHER" id="PTHR11567">
    <property type="entry name" value="ACID PHOSPHATASE-RELATED"/>
    <property type="match status" value="1"/>
</dbReference>
<name>A0A914D2X3_9BILA</name>
<dbReference type="InterPro" id="IPR000560">
    <property type="entry name" value="His_Pase_clade-2"/>
</dbReference>
<sequence>MLYGFFPAIDDEHWNNSINWQPIPIHADAPDHQDPLLKPTSFDCPAYDKAYKKHSKFFIDNITLTYANLFQYLGNVTGFGSNITFDEVTYLANINREIAHNLTQPDWVYKTWPEFSNKTTLEIITELDAAYTIREFNTKKLYYLRGGFVMGDFLKRALAVANGAQKKPSKMVLYSSHDGTLLPLILCYYGNLAK</sequence>
<dbReference type="AlphaFoldDB" id="A0A914D2X3"/>
<organism evidence="2 3">
    <name type="scientific">Acrobeloides nanus</name>
    <dbReference type="NCBI Taxonomy" id="290746"/>
    <lineage>
        <taxon>Eukaryota</taxon>
        <taxon>Metazoa</taxon>
        <taxon>Ecdysozoa</taxon>
        <taxon>Nematoda</taxon>
        <taxon>Chromadorea</taxon>
        <taxon>Rhabditida</taxon>
        <taxon>Tylenchina</taxon>
        <taxon>Cephalobomorpha</taxon>
        <taxon>Cephaloboidea</taxon>
        <taxon>Cephalobidae</taxon>
        <taxon>Acrobeloides</taxon>
    </lineage>
</organism>
<dbReference type="SUPFAM" id="SSF53254">
    <property type="entry name" value="Phosphoglycerate mutase-like"/>
    <property type="match status" value="1"/>
</dbReference>
<dbReference type="Pfam" id="PF00328">
    <property type="entry name" value="His_Phos_2"/>
    <property type="match status" value="1"/>
</dbReference>
<keyword evidence="2" id="KW-1185">Reference proteome</keyword>
<dbReference type="PANTHER" id="PTHR11567:SF210">
    <property type="entry name" value="ACID PHOSPHATASE 5-RELATED"/>
    <property type="match status" value="1"/>
</dbReference>
<proteinExistence type="inferred from homology"/>
<dbReference type="InterPro" id="IPR029033">
    <property type="entry name" value="His_PPase_superfam"/>
</dbReference>
<dbReference type="GO" id="GO:0016791">
    <property type="term" value="F:phosphatase activity"/>
    <property type="evidence" value="ECO:0007669"/>
    <property type="project" value="UniProtKB-ARBA"/>
</dbReference>
<evidence type="ECO:0000256" key="1">
    <source>
        <dbReference type="ARBA" id="ARBA00005375"/>
    </source>
</evidence>
<protein>
    <submittedName>
        <fullName evidence="3">Lysosomal acid phosphatase</fullName>
    </submittedName>
</protein>
<evidence type="ECO:0000313" key="3">
    <source>
        <dbReference type="WBParaSite" id="ACRNAN_scaffold1760.g19232.t1"/>
    </source>
</evidence>
<reference evidence="3" key="1">
    <citation type="submission" date="2022-11" db="UniProtKB">
        <authorList>
            <consortium name="WormBaseParasite"/>
        </authorList>
    </citation>
    <scope>IDENTIFICATION</scope>
</reference>
<dbReference type="Proteomes" id="UP000887540">
    <property type="component" value="Unplaced"/>
</dbReference>
<evidence type="ECO:0000313" key="2">
    <source>
        <dbReference type="Proteomes" id="UP000887540"/>
    </source>
</evidence>
<dbReference type="InterPro" id="IPR050645">
    <property type="entry name" value="Histidine_acid_phosphatase"/>
</dbReference>
<accession>A0A914D2X3</accession>
<dbReference type="WBParaSite" id="ACRNAN_scaffold1760.g19232.t1">
    <property type="protein sequence ID" value="ACRNAN_scaffold1760.g19232.t1"/>
    <property type="gene ID" value="ACRNAN_scaffold1760.g19232"/>
</dbReference>
<dbReference type="Gene3D" id="3.40.50.1240">
    <property type="entry name" value="Phosphoglycerate mutase-like"/>
    <property type="match status" value="1"/>
</dbReference>
<comment type="similarity">
    <text evidence="1">Belongs to the histidine acid phosphatase family.</text>
</comment>